<name>A0A2A2JEX9_9BILA</name>
<dbReference type="EMBL" id="LIAE01010478">
    <property type="protein sequence ID" value="PAV60235.1"/>
    <property type="molecule type" value="Genomic_DNA"/>
</dbReference>
<evidence type="ECO:0000313" key="3">
    <source>
        <dbReference type="Proteomes" id="UP000218231"/>
    </source>
</evidence>
<sequence>MEGGRHRIPIKGDPESAQRRYFHTSSLLSYPFTHLPSSLFAVDVSNRIFLRRQGQMLYTVVLVAISATPLYACLGGGGGGGCCGGSAPGCGSPCGGGIGGGQGYAVPPPPSGGYAVAPSGGYAQAPAGKRSSASIKANQSPSNSRRIR</sequence>
<proteinExistence type="predicted"/>
<evidence type="ECO:0000313" key="2">
    <source>
        <dbReference type="EMBL" id="PAV60235.1"/>
    </source>
</evidence>
<dbReference type="AlphaFoldDB" id="A0A2A2JEX9"/>
<reference evidence="2 3" key="1">
    <citation type="journal article" date="2017" name="Curr. Biol.">
        <title>Genome architecture and evolution of a unichromosomal asexual nematode.</title>
        <authorList>
            <person name="Fradin H."/>
            <person name="Zegar C."/>
            <person name="Gutwein M."/>
            <person name="Lucas J."/>
            <person name="Kovtun M."/>
            <person name="Corcoran D."/>
            <person name="Baugh L.R."/>
            <person name="Kiontke K."/>
            <person name="Gunsalus K."/>
            <person name="Fitch D.H."/>
            <person name="Piano F."/>
        </authorList>
    </citation>
    <scope>NUCLEOTIDE SEQUENCE [LARGE SCALE GENOMIC DNA]</scope>
    <source>
        <strain evidence="2">PF1309</strain>
    </source>
</reference>
<accession>A0A2A2JEX9</accession>
<organism evidence="2 3">
    <name type="scientific">Diploscapter pachys</name>
    <dbReference type="NCBI Taxonomy" id="2018661"/>
    <lineage>
        <taxon>Eukaryota</taxon>
        <taxon>Metazoa</taxon>
        <taxon>Ecdysozoa</taxon>
        <taxon>Nematoda</taxon>
        <taxon>Chromadorea</taxon>
        <taxon>Rhabditida</taxon>
        <taxon>Rhabditina</taxon>
        <taxon>Rhabditomorpha</taxon>
        <taxon>Rhabditoidea</taxon>
        <taxon>Rhabditidae</taxon>
        <taxon>Diploscapter</taxon>
    </lineage>
</organism>
<comment type="caution">
    <text evidence="2">The sequence shown here is derived from an EMBL/GenBank/DDBJ whole genome shotgun (WGS) entry which is preliminary data.</text>
</comment>
<protein>
    <submittedName>
        <fullName evidence="2">Uncharacterized protein</fullName>
    </submittedName>
</protein>
<evidence type="ECO:0000256" key="1">
    <source>
        <dbReference type="SAM" id="MobiDB-lite"/>
    </source>
</evidence>
<dbReference type="Proteomes" id="UP000218231">
    <property type="component" value="Unassembled WGS sequence"/>
</dbReference>
<keyword evidence="3" id="KW-1185">Reference proteome</keyword>
<gene>
    <name evidence="2" type="ORF">WR25_10996</name>
</gene>
<feature type="region of interest" description="Disordered" evidence="1">
    <location>
        <begin position="121"/>
        <end position="148"/>
    </location>
</feature>
<feature type="compositionally biased region" description="Polar residues" evidence="1">
    <location>
        <begin position="131"/>
        <end position="148"/>
    </location>
</feature>